<dbReference type="Pfam" id="PF00202">
    <property type="entry name" value="Aminotran_3"/>
    <property type="match status" value="1"/>
</dbReference>
<evidence type="ECO:0000313" key="6">
    <source>
        <dbReference type="Proteomes" id="UP001431019"/>
    </source>
</evidence>
<dbReference type="Proteomes" id="UP001431019">
    <property type="component" value="Unassembled WGS sequence"/>
</dbReference>
<proteinExistence type="inferred from homology"/>
<evidence type="ECO:0000256" key="2">
    <source>
        <dbReference type="ARBA" id="ARBA00008954"/>
    </source>
</evidence>
<dbReference type="NCBIfam" id="NF005682">
    <property type="entry name" value="PRK07480.1"/>
    <property type="match status" value="1"/>
</dbReference>
<keyword evidence="5" id="KW-0032">Aminotransferase</keyword>
<name>A0ABS8K1D8_9BURK</name>
<dbReference type="Gene3D" id="3.90.1150.10">
    <property type="entry name" value="Aspartate Aminotransferase, domain 1"/>
    <property type="match status" value="1"/>
</dbReference>
<dbReference type="InterPro" id="IPR015421">
    <property type="entry name" value="PyrdxlP-dep_Trfase_major"/>
</dbReference>
<dbReference type="InterPro" id="IPR015422">
    <property type="entry name" value="PyrdxlP-dep_Trfase_small"/>
</dbReference>
<dbReference type="InterPro" id="IPR015424">
    <property type="entry name" value="PyrdxlP-dep_Trfase"/>
</dbReference>
<dbReference type="PANTHER" id="PTHR43094:SF1">
    <property type="entry name" value="AMINOTRANSFERASE CLASS-III"/>
    <property type="match status" value="1"/>
</dbReference>
<organism evidence="5 6">
    <name type="scientific">Paraburkholderia sejongensis</name>
    <dbReference type="NCBI Taxonomy" id="2886946"/>
    <lineage>
        <taxon>Bacteria</taxon>
        <taxon>Pseudomonadati</taxon>
        <taxon>Pseudomonadota</taxon>
        <taxon>Betaproteobacteria</taxon>
        <taxon>Burkholderiales</taxon>
        <taxon>Burkholderiaceae</taxon>
        <taxon>Paraburkholderia</taxon>
    </lineage>
</organism>
<dbReference type="SUPFAM" id="SSF53383">
    <property type="entry name" value="PLP-dependent transferases"/>
    <property type="match status" value="1"/>
</dbReference>
<protein>
    <submittedName>
        <fullName evidence="5">Aspartate aminotransferase family protein</fullName>
    </submittedName>
</protein>
<keyword evidence="3 4" id="KW-0663">Pyridoxal phosphate</keyword>
<dbReference type="Gene3D" id="3.40.640.10">
    <property type="entry name" value="Type I PLP-dependent aspartate aminotransferase-like (Major domain)"/>
    <property type="match status" value="1"/>
</dbReference>
<gene>
    <name evidence="5" type="ORF">LJ656_25665</name>
</gene>
<dbReference type="EMBL" id="JAJITD010000015">
    <property type="protein sequence ID" value="MCC8395978.1"/>
    <property type="molecule type" value="Genomic_DNA"/>
</dbReference>
<dbReference type="GO" id="GO:0008483">
    <property type="term" value="F:transaminase activity"/>
    <property type="evidence" value="ECO:0007669"/>
    <property type="project" value="UniProtKB-KW"/>
</dbReference>
<dbReference type="InterPro" id="IPR005814">
    <property type="entry name" value="Aminotrans_3"/>
</dbReference>
<dbReference type="CDD" id="cd00610">
    <property type="entry name" value="OAT_like"/>
    <property type="match status" value="1"/>
</dbReference>
<dbReference type="PANTHER" id="PTHR43094">
    <property type="entry name" value="AMINOTRANSFERASE"/>
    <property type="match status" value="1"/>
</dbReference>
<dbReference type="PIRSF" id="PIRSF000521">
    <property type="entry name" value="Transaminase_4ab_Lys_Orn"/>
    <property type="match status" value="1"/>
</dbReference>
<evidence type="ECO:0000256" key="3">
    <source>
        <dbReference type="ARBA" id="ARBA00022898"/>
    </source>
</evidence>
<keyword evidence="5" id="KW-0808">Transferase</keyword>
<dbReference type="InterPro" id="IPR049704">
    <property type="entry name" value="Aminotrans_3_PPA_site"/>
</dbReference>
<accession>A0ABS8K1D8</accession>
<comment type="caution">
    <text evidence="5">The sequence shown here is derived from an EMBL/GenBank/DDBJ whole genome shotgun (WGS) entry which is preliminary data.</text>
</comment>
<evidence type="ECO:0000256" key="1">
    <source>
        <dbReference type="ARBA" id="ARBA00001933"/>
    </source>
</evidence>
<dbReference type="PROSITE" id="PS00600">
    <property type="entry name" value="AA_TRANSFER_CLASS_3"/>
    <property type="match status" value="1"/>
</dbReference>
<evidence type="ECO:0000256" key="4">
    <source>
        <dbReference type="RuleBase" id="RU003560"/>
    </source>
</evidence>
<evidence type="ECO:0000313" key="5">
    <source>
        <dbReference type="EMBL" id="MCC8395978.1"/>
    </source>
</evidence>
<reference evidence="5 6" key="1">
    <citation type="submission" date="2021-11" db="EMBL/GenBank/DDBJ databases">
        <authorList>
            <person name="Oh E.-T."/>
            <person name="Kim S.-B."/>
        </authorList>
    </citation>
    <scope>NUCLEOTIDE SEQUENCE [LARGE SCALE GENOMIC DNA]</scope>
    <source>
        <strain evidence="5 6">MMS20-SJTR3</strain>
    </source>
</reference>
<keyword evidence="6" id="KW-1185">Reference proteome</keyword>
<sequence length="485" mass="53220">MSYKTEEVAFATTPDAGQIVGTSKQTLKATARSTADYRALDAAHHLHPFSDMGALNRAGSRVIVKAHGVYLWDSDGNKIIDAMAGLWCVNVGYGRKELADAAYRQMQELPYYNTFFKTTHPPVIELSALLAELTPAQFNHFFYCNSGSEGNDTVLRIVHQYWATQRRPAKKFVIARKNAYHGSTIAGGTLGGMAYMHEQMPSKVENIVHIDQPYFFGEAASDQTPEEFALERARQLEQKILELGADNVAAFIGEPFQGAGGVIFPAANYWPEIQRICRKYDVLLVADEVIGGFGRTGEWFAHQYFGFEPDLITLAKGLTSGYVPMGAVGLHERVARALIEHGEFNHGLTYSGHPVAAAVAVANLKLLRDEKIVERVKADTGPYLQNRLRETFAGHPIVGEISGAGLVAGVQLALEPRTRKRFDNGGEVGTLCRDFCFNGNLVMRATGDRMLLSPPLVISRPEIDEIVSKAKAAFDATARTLGIIL</sequence>
<dbReference type="RefSeq" id="WP_230512330.1">
    <property type="nucleotide sequence ID" value="NZ_JAJITD010000015.1"/>
</dbReference>
<comment type="similarity">
    <text evidence="2 4">Belongs to the class-III pyridoxal-phosphate-dependent aminotransferase family.</text>
</comment>
<comment type="cofactor">
    <cofactor evidence="1">
        <name>pyridoxal 5'-phosphate</name>
        <dbReference type="ChEBI" id="CHEBI:597326"/>
    </cofactor>
</comment>